<organism evidence="7 8">
    <name type="scientific">Oceanirhabdus seepicola</name>
    <dbReference type="NCBI Taxonomy" id="2828781"/>
    <lineage>
        <taxon>Bacteria</taxon>
        <taxon>Bacillati</taxon>
        <taxon>Bacillota</taxon>
        <taxon>Clostridia</taxon>
        <taxon>Eubacteriales</taxon>
        <taxon>Clostridiaceae</taxon>
        <taxon>Oceanirhabdus</taxon>
    </lineage>
</organism>
<feature type="transmembrane region" description="Helical" evidence="5">
    <location>
        <begin position="251"/>
        <end position="270"/>
    </location>
</feature>
<evidence type="ECO:0000259" key="6">
    <source>
        <dbReference type="Pfam" id="PF01699"/>
    </source>
</evidence>
<dbReference type="GO" id="GO:0005886">
    <property type="term" value="C:plasma membrane"/>
    <property type="evidence" value="ECO:0007669"/>
    <property type="project" value="TreeGrafter"/>
</dbReference>
<dbReference type="PANTHER" id="PTHR10846:SF8">
    <property type="entry name" value="INNER MEMBRANE PROTEIN YRBG"/>
    <property type="match status" value="1"/>
</dbReference>
<feature type="domain" description="Sodium/calcium exchanger membrane region" evidence="6">
    <location>
        <begin position="3"/>
        <end position="150"/>
    </location>
</feature>
<dbReference type="GO" id="GO:0005262">
    <property type="term" value="F:calcium channel activity"/>
    <property type="evidence" value="ECO:0007669"/>
    <property type="project" value="TreeGrafter"/>
</dbReference>
<dbReference type="Proteomes" id="UP001056429">
    <property type="component" value="Unassembled WGS sequence"/>
</dbReference>
<comment type="caution">
    <text evidence="7">The sequence shown here is derived from an EMBL/GenBank/DDBJ whole genome shotgun (WGS) entry which is preliminary data.</text>
</comment>
<dbReference type="AlphaFoldDB" id="A0A9J6NWL3"/>
<gene>
    <name evidence="7" type="ORF">KDK92_01450</name>
</gene>
<evidence type="ECO:0000313" key="8">
    <source>
        <dbReference type="Proteomes" id="UP001056429"/>
    </source>
</evidence>
<feature type="transmembrane region" description="Helical" evidence="5">
    <location>
        <begin position="186"/>
        <end position="205"/>
    </location>
</feature>
<dbReference type="Gene3D" id="1.20.1420.30">
    <property type="entry name" value="NCX, central ion-binding region"/>
    <property type="match status" value="1"/>
</dbReference>
<dbReference type="GO" id="GO:0008273">
    <property type="term" value="F:calcium, potassium:sodium antiporter activity"/>
    <property type="evidence" value="ECO:0007669"/>
    <property type="project" value="TreeGrafter"/>
</dbReference>
<dbReference type="EMBL" id="JAGSOJ010000001">
    <property type="protein sequence ID" value="MCM1988390.1"/>
    <property type="molecule type" value="Genomic_DNA"/>
</dbReference>
<dbReference type="GO" id="GO:0006874">
    <property type="term" value="P:intracellular calcium ion homeostasis"/>
    <property type="evidence" value="ECO:0007669"/>
    <property type="project" value="TreeGrafter"/>
</dbReference>
<evidence type="ECO:0000256" key="3">
    <source>
        <dbReference type="ARBA" id="ARBA00022989"/>
    </source>
</evidence>
<comment type="subcellular location">
    <subcellularLocation>
        <location evidence="1">Membrane</location>
        <topology evidence="1">Multi-pass membrane protein</topology>
    </subcellularLocation>
</comment>
<dbReference type="InterPro" id="IPR044880">
    <property type="entry name" value="NCX_ion-bd_dom_sf"/>
</dbReference>
<dbReference type="PANTHER" id="PTHR10846">
    <property type="entry name" value="SODIUM/POTASSIUM/CALCIUM EXCHANGER"/>
    <property type="match status" value="1"/>
</dbReference>
<proteinExistence type="predicted"/>
<feature type="transmembrane region" description="Helical" evidence="5">
    <location>
        <begin position="311"/>
        <end position="327"/>
    </location>
</feature>
<dbReference type="InterPro" id="IPR004481">
    <property type="entry name" value="K/Na/Ca-exchanger"/>
</dbReference>
<evidence type="ECO:0000256" key="1">
    <source>
        <dbReference type="ARBA" id="ARBA00004141"/>
    </source>
</evidence>
<feature type="transmembrane region" description="Helical" evidence="5">
    <location>
        <begin position="33"/>
        <end position="54"/>
    </location>
</feature>
<evidence type="ECO:0000256" key="4">
    <source>
        <dbReference type="ARBA" id="ARBA00023136"/>
    </source>
</evidence>
<keyword evidence="4 5" id="KW-0472">Membrane</keyword>
<evidence type="ECO:0000313" key="7">
    <source>
        <dbReference type="EMBL" id="MCM1988390.1"/>
    </source>
</evidence>
<name>A0A9J6NWL3_9CLOT</name>
<evidence type="ECO:0000256" key="5">
    <source>
        <dbReference type="SAM" id="Phobius"/>
    </source>
</evidence>
<dbReference type="InterPro" id="IPR004837">
    <property type="entry name" value="NaCa_Exmemb"/>
</dbReference>
<feature type="transmembrane region" description="Helical" evidence="5">
    <location>
        <begin position="212"/>
        <end position="231"/>
    </location>
</feature>
<protein>
    <submittedName>
        <fullName evidence="7">Calcium/sodium antiporter</fullName>
    </submittedName>
</protein>
<reference evidence="7" key="1">
    <citation type="journal article" date="2021" name="mSystems">
        <title>Bacteria and Archaea Synergistically Convert Glycine Betaine to Biogenic Methane in the Formosa Cold Seep of the South China Sea.</title>
        <authorList>
            <person name="Li L."/>
            <person name="Zhang W."/>
            <person name="Zhang S."/>
            <person name="Song L."/>
            <person name="Sun Q."/>
            <person name="Zhang H."/>
            <person name="Xiang H."/>
            <person name="Dong X."/>
        </authorList>
    </citation>
    <scope>NUCLEOTIDE SEQUENCE</scope>
    <source>
        <strain evidence="7">ZWT</strain>
    </source>
</reference>
<dbReference type="NCBIfam" id="TIGR00367">
    <property type="entry name" value="calcium/sodium antiporter"/>
    <property type="match status" value="1"/>
</dbReference>
<keyword evidence="3 5" id="KW-1133">Transmembrane helix</keyword>
<feature type="transmembrane region" description="Helical" evidence="5">
    <location>
        <begin position="103"/>
        <end position="123"/>
    </location>
</feature>
<feature type="transmembrane region" description="Helical" evidence="5">
    <location>
        <begin position="66"/>
        <end position="88"/>
    </location>
</feature>
<sequence length="329" mass="34959">MDYLVLVLGFVLLIKGADILVDAASSIAKILKIPSIIIGLTIVAFGTSAPELAVSIKSALIGAPDIATGNIAGSSIFNLLLVVGITALIKKVEVEKSVLVKDFPFLILITFGVMVLCGDMFFSGSSMNILTRGDGLVLISFFSIFMFYLVGGALSARKKALEEAAVALDAEIIIDDKEKKRAIGKHMLMIILGITGVVIGGDWVVKSSREIALSIGMSETLVGLTIVAMGTSLPELVTSLVAAKKGESDMAIGNIIGSNVFNLLLVLGVTSTISPIVINGDLIVDMLYLLVVSIIAYLIMSYRKILNRNEGIIFTLLYVAYAVFIIIRN</sequence>
<keyword evidence="8" id="KW-1185">Reference proteome</keyword>
<feature type="domain" description="Sodium/calcium exchanger membrane region" evidence="6">
    <location>
        <begin position="186"/>
        <end position="326"/>
    </location>
</feature>
<feature type="transmembrane region" description="Helical" evidence="5">
    <location>
        <begin position="135"/>
        <end position="154"/>
    </location>
</feature>
<feature type="transmembrane region" description="Helical" evidence="5">
    <location>
        <begin position="282"/>
        <end position="299"/>
    </location>
</feature>
<keyword evidence="2 5" id="KW-0812">Transmembrane</keyword>
<accession>A0A9J6NWL3</accession>
<reference evidence="7" key="2">
    <citation type="submission" date="2021-04" db="EMBL/GenBank/DDBJ databases">
        <authorList>
            <person name="Dong X."/>
        </authorList>
    </citation>
    <scope>NUCLEOTIDE SEQUENCE</scope>
    <source>
        <strain evidence="7">ZWT</strain>
    </source>
</reference>
<dbReference type="RefSeq" id="WP_250857259.1">
    <property type="nucleotide sequence ID" value="NZ_JAGSOJ010000001.1"/>
</dbReference>
<evidence type="ECO:0000256" key="2">
    <source>
        <dbReference type="ARBA" id="ARBA00022692"/>
    </source>
</evidence>
<dbReference type="Pfam" id="PF01699">
    <property type="entry name" value="Na_Ca_ex"/>
    <property type="match status" value="2"/>
</dbReference>